<dbReference type="SUPFAM" id="SSF52540">
    <property type="entry name" value="P-loop containing nucleoside triphosphate hydrolases"/>
    <property type="match status" value="2"/>
</dbReference>
<evidence type="ECO:0000256" key="5">
    <source>
        <dbReference type="ARBA" id="ARBA00022840"/>
    </source>
</evidence>
<dbReference type="Gene3D" id="3.40.50.300">
    <property type="entry name" value="P-loop containing nucleotide triphosphate hydrolases"/>
    <property type="match status" value="2"/>
</dbReference>
<evidence type="ECO:0000259" key="10">
    <source>
        <dbReference type="PROSITE" id="PS51012"/>
    </source>
</evidence>
<comment type="similarity">
    <text evidence="2">Belongs to the ABC transporter superfamily.</text>
</comment>
<feature type="transmembrane region" description="Helical" evidence="8">
    <location>
        <begin position="721"/>
        <end position="746"/>
    </location>
</feature>
<evidence type="ECO:0000313" key="11">
    <source>
        <dbReference type="EMBL" id="SOC10940.1"/>
    </source>
</evidence>
<dbReference type="InterPro" id="IPR027417">
    <property type="entry name" value="P-loop_NTPase"/>
</dbReference>
<feature type="transmembrane region" description="Helical" evidence="8">
    <location>
        <begin position="835"/>
        <end position="855"/>
    </location>
</feature>
<dbReference type="OrthoDB" id="9805029at2"/>
<protein>
    <submittedName>
        <fullName evidence="11">Ribosome-dependent ATPase</fullName>
    </submittedName>
</protein>
<feature type="transmembrane region" description="Helical" evidence="8">
    <location>
        <begin position="568"/>
        <end position="586"/>
    </location>
</feature>
<dbReference type="GO" id="GO:0016020">
    <property type="term" value="C:membrane"/>
    <property type="evidence" value="ECO:0007669"/>
    <property type="project" value="UniProtKB-SubCell"/>
</dbReference>
<proteinExistence type="inferred from homology"/>
<evidence type="ECO:0000256" key="6">
    <source>
        <dbReference type="ARBA" id="ARBA00022989"/>
    </source>
</evidence>
<dbReference type="GO" id="GO:0005524">
    <property type="term" value="F:ATP binding"/>
    <property type="evidence" value="ECO:0007669"/>
    <property type="project" value="UniProtKB-KW"/>
</dbReference>
<dbReference type="AlphaFoldDB" id="A0A285SRR8"/>
<comment type="subcellular location">
    <subcellularLocation>
        <location evidence="1">Membrane</location>
        <topology evidence="1">Multi-pass membrane protein</topology>
    </subcellularLocation>
</comment>
<keyword evidence="6 8" id="KW-1133">Transmembrane helix</keyword>
<keyword evidence="4" id="KW-0547">Nucleotide-binding</keyword>
<evidence type="ECO:0000256" key="8">
    <source>
        <dbReference type="SAM" id="Phobius"/>
    </source>
</evidence>
<dbReference type="SMART" id="SM00382">
    <property type="entry name" value="AAA"/>
    <property type="match status" value="2"/>
</dbReference>
<sequence>MTGEPAARLQGVTHRYGEIAALCDVTLDIPAGCMAGLIGPDGVGKSTLLAIVSGVRRIQSGSVTVFGGDMASAAHRRACSRRIAYMPQGLGRNLYPTLSVRENLDFFGRLFAQSEAERAERIQALLEATGLAPFPDRPAGKLSGGMKQKLSLCSALIHDPDFLILDEPTTGIDPLSREQFWELIASIRRDRPHMSVIVATAYMEEAERFDWLAAMMDGRIIAKGTPEALRQAAGVSTLEAAFVAMLREAERRGHRAVEVPPRVPMEGPPAIEAHGLTCRFGDFTAVDHVSFEIERGEIFGFLGSNGCGKSTTMKMLTGLLPASEGDALLFGETLNASDMATRRRVGYMSQSFSLYSELTVRQNLDLHAALYRLAPETRDARIEEMLSTFDLQGEADMRPNGLPLGIKQRLQLAVALIHKPEVLILDEPTSGVDPVARDIFWQYLIDLSRNQGVTIFISTHFMNEAERCDRISLMHAGKVLAVGAPDELTRSKGAASLNDAFIDILREASGQNVSSEPVREAPVSAPEIAAPRPAPAANADTGGFFSPSRLWAFARRETMELLRDPMRLVFAFLGPVILMLTFGYGISLDVQNLPYAVLDRDQSMESRTLLESFSGSRYFEEHAPATSRRDLHQRMVDGEISIGIEIPPEFGRRLLRGDTPEIDVLIDGAMPFRAETARGYLQGLALGYYADQVERQFGEVISPYATEVVTRFRYNQAFKSVFAIVPSVMMLMLVLIPAIMTAMGVVREKETGSIANFRSTPVTRSEFLLGKQLPYVVIALISFASLVVIGYAVFGVPMKGSAPALMVGTLFYVLATTAFGLLVSTFTRTQVAATFAAAIIAIIPAVNFSGLVVPVSSLSGSGRLLGLAFPSSWYQQVSVGTFTKGLGFAELWHNHLALAGFALLFTVLSIAILDKQEA</sequence>
<feature type="transmembrane region" description="Helical" evidence="8">
    <location>
        <begin position="800"/>
        <end position="823"/>
    </location>
</feature>
<evidence type="ECO:0000256" key="2">
    <source>
        <dbReference type="ARBA" id="ARBA00005417"/>
    </source>
</evidence>
<evidence type="ECO:0000256" key="7">
    <source>
        <dbReference type="ARBA" id="ARBA00023136"/>
    </source>
</evidence>
<dbReference type="STRING" id="538381.GCA_001696535_02829"/>
<dbReference type="CDD" id="cd03230">
    <property type="entry name" value="ABC_DR_subfamily_A"/>
    <property type="match status" value="2"/>
</dbReference>
<dbReference type="Proteomes" id="UP000219331">
    <property type="component" value="Unassembled WGS sequence"/>
</dbReference>
<dbReference type="PROSITE" id="PS00211">
    <property type="entry name" value="ABC_TRANSPORTER_1"/>
    <property type="match status" value="1"/>
</dbReference>
<feature type="transmembrane region" description="Helical" evidence="8">
    <location>
        <begin position="773"/>
        <end position="794"/>
    </location>
</feature>
<dbReference type="PANTHER" id="PTHR43038">
    <property type="entry name" value="ATP-BINDING CASSETTE, SUB-FAMILY H, MEMBER 1"/>
    <property type="match status" value="1"/>
</dbReference>
<dbReference type="GO" id="GO:0140359">
    <property type="term" value="F:ABC-type transporter activity"/>
    <property type="evidence" value="ECO:0007669"/>
    <property type="project" value="InterPro"/>
</dbReference>
<keyword evidence="5" id="KW-0067">ATP-binding</keyword>
<evidence type="ECO:0000256" key="1">
    <source>
        <dbReference type="ARBA" id="ARBA00004141"/>
    </source>
</evidence>
<evidence type="ECO:0000259" key="9">
    <source>
        <dbReference type="PROSITE" id="PS50893"/>
    </source>
</evidence>
<dbReference type="PROSITE" id="PS50893">
    <property type="entry name" value="ABC_TRANSPORTER_2"/>
    <property type="match status" value="2"/>
</dbReference>
<dbReference type="InterPro" id="IPR003439">
    <property type="entry name" value="ABC_transporter-like_ATP-bd"/>
</dbReference>
<dbReference type="RefSeq" id="WP_097175207.1">
    <property type="nucleotide sequence ID" value="NZ_OBML01000006.1"/>
</dbReference>
<dbReference type="PANTHER" id="PTHR43038:SF4">
    <property type="entry name" value="RIBOSOME-ASSOCIATED ATPASE"/>
    <property type="match status" value="1"/>
</dbReference>
<dbReference type="Gene3D" id="3.40.1710.10">
    <property type="entry name" value="abc type-2 transporter like domain"/>
    <property type="match status" value="1"/>
</dbReference>
<dbReference type="EMBL" id="OBML01000006">
    <property type="protein sequence ID" value="SOC10940.1"/>
    <property type="molecule type" value="Genomic_DNA"/>
</dbReference>
<dbReference type="InterPro" id="IPR047817">
    <property type="entry name" value="ABC2_TM_bact-type"/>
</dbReference>
<feature type="transmembrane region" description="Helical" evidence="8">
    <location>
        <begin position="892"/>
        <end position="913"/>
    </location>
</feature>
<accession>A0A285SRR8</accession>
<organism evidence="11 12">
    <name type="scientific">Stappia indica</name>
    <dbReference type="NCBI Taxonomy" id="538381"/>
    <lineage>
        <taxon>Bacteria</taxon>
        <taxon>Pseudomonadati</taxon>
        <taxon>Pseudomonadota</taxon>
        <taxon>Alphaproteobacteria</taxon>
        <taxon>Hyphomicrobiales</taxon>
        <taxon>Stappiaceae</taxon>
        <taxon>Stappia</taxon>
    </lineage>
</organism>
<reference evidence="11 12" key="1">
    <citation type="submission" date="2017-08" db="EMBL/GenBank/DDBJ databases">
        <authorList>
            <person name="de Groot N.N."/>
        </authorList>
    </citation>
    <scope>NUCLEOTIDE SEQUENCE [LARGE SCALE GENOMIC DNA]</scope>
    <source>
        <strain evidence="11 12">USBA 352</strain>
    </source>
</reference>
<dbReference type="Pfam" id="PF12698">
    <property type="entry name" value="ABC2_membrane_3"/>
    <property type="match status" value="1"/>
</dbReference>
<dbReference type="InterPro" id="IPR013525">
    <property type="entry name" value="ABC2_TM"/>
</dbReference>
<dbReference type="InterPro" id="IPR003593">
    <property type="entry name" value="AAA+_ATPase"/>
</dbReference>
<feature type="domain" description="ABC transmembrane type-2" evidence="10">
    <location>
        <begin position="686"/>
        <end position="916"/>
    </location>
</feature>
<keyword evidence="7 8" id="KW-0472">Membrane</keyword>
<evidence type="ECO:0000256" key="4">
    <source>
        <dbReference type="ARBA" id="ARBA00022741"/>
    </source>
</evidence>
<dbReference type="InterPro" id="IPR047651">
    <property type="entry name" value="ABC2_perm_RbbA"/>
</dbReference>
<gene>
    <name evidence="11" type="ORF">SAMN05421512_106311</name>
</gene>
<dbReference type="GO" id="GO:0016887">
    <property type="term" value="F:ATP hydrolysis activity"/>
    <property type="evidence" value="ECO:0007669"/>
    <property type="project" value="InterPro"/>
</dbReference>
<evidence type="ECO:0000256" key="3">
    <source>
        <dbReference type="ARBA" id="ARBA00022692"/>
    </source>
</evidence>
<dbReference type="InterPro" id="IPR017871">
    <property type="entry name" value="ABC_transporter-like_CS"/>
</dbReference>
<feature type="domain" description="ABC transporter" evidence="9">
    <location>
        <begin position="7"/>
        <end position="242"/>
    </location>
</feature>
<dbReference type="Pfam" id="PF00005">
    <property type="entry name" value="ABC_tran"/>
    <property type="match status" value="2"/>
</dbReference>
<feature type="domain" description="ABC transporter" evidence="9">
    <location>
        <begin position="271"/>
        <end position="501"/>
    </location>
</feature>
<dbReference type="NCBIfam" id="NF033858">
    <property type="entry name" value="ABC2_perm_RbbA"/>
    <property type="match status" value="1"/>
</dbReference>
<evidence type="ECO:0000313" key="12">
    <source>
        <dbReference type="Proteomes" id="UP000219331"/>
    </source>
</evidence>
<keyword evidence="3 8" id="KW-0812">Transmembrane</keyword>
<keyword evidence="12" id="KW-1185">Reference proteome</keyword>
<dbReference type="PROSITE" id="PS51012">
    <property type="entry name" value="ABC_TM2"/>
    <property type="match status" value="1"/>
</dbReference>
<name>A0A285SRR8_9HYPH</name>